<organism evidence="1 2">
    <name type="scientific">Actinoplanes regularis</name>
    <dbReference type="NCBI Taxonomy" id="52697"/>
    <lineage>
        <taxon>Bacteria</taxon>
        <taxon>Bacillati</taxon>
        <taxon>Actinomycetota</taxon>
        <taxon>Actinomycetes</taxon>
        <taxon>Micromonosporales</taxon>
        <taxon>Micromonosporaceae</taxon>
        <taxon>Actinoplanes</taxon>
    </lineage>
</organism>
<gene>
    <name evidence="1" type="ORF">SAMN06264365_101986</name>
</gene>
<sequence>MNTDEFACGTCGSTHSGPPLSFAAPAPDFWQPQMAQSEGCLLDSDLCVISGERFFVRGLIELPVWDTGDVFTYSMWVSLSRPNFTRAVDVWEQPGREEEPPYFGWLSNAIPGYEPTTLNMKTMVHTRPVGQPPYIELEPTGHPLAIEQRAGIFRARVEEIAAYQLHHGLESGPHR</sequence>
<dbReference type="RefSeq" id="WP_089291683.1">
    <property type="nucleotide sequence ID" value="NZ_BOMU01000002.1"/>
</dbReference>
<proteinExistence type="predicted"/>
<evidence type="ECO:0000313" key="1">
    <source>
        <dbReference type="EMBL" id="SNR31717.1"/>
    </source>
</evidence>
<evidence type="ECO:0008006" key="3">
    <source>
        <dbReference type="Google" id="ProtNLM"/>
    </source>
</evidence>
<dbReference type="Pfam" id="PF09965">
    <property type="entry name" value="DUF2199"/>
    <property type="match status" value="1"/>
</dbReference>
<dbReference type="OrthoDB" id="4404538at2"/>
<dbReference type="AlphaFoldDB" id="A0A238VCE0"/>
<dbReference type="EMBL" id="FZNR01000001">
    <property type="protein sequence ID" value="SNR31717.1"/>
    <property type="molecule type" value="Genomic_DNA"/>
</dbReference>
<accession>A0A238VCE0</accession>
<keyword evidence="2" id="KW-1185">Reference proteome</keyword>
<dbReference type="Proteomes" id="UP000198415">
    <property type="component" value="Unassembled WGS sequence"/>
</dbReference>
<name>A0A238VCE0_9ACTN</name>
<reference evidence="1 2" key="1">
    <citation type="submission" date="2017-06" db="EMBL/GenBank/DDBJ databases">
        <authorList>
            <person name="Kim H.J."/>
            <person name="Triplett B.A."/>
        </authorList>
    </citation>
    <scope>NUCLEOTIDE SEQUENCE [LARGE SCALE GENOMIC DNA]</scope>
    <source>
        <strain evidence="1 2">DSM 43151</strain>
    </source>
</reference>
<evidence type="ECO:0000313" key="2">
    <source>
        <dbReference type="Proteomes" id="UP000198415"/>
    </source>
</evidence>
<protein>
    <recommendedName>
        <fullName evidence="3">DUF2199 domain-containing protein</fullName>
    </recommendedName>
</protein>
<dbReference type="InterPro" id="IPR018697">
    <property type="entry name" value="DUF2199"/>
</dbReference>